<comment type="caution">
    <text evidence="2">The sequence shown here is derived from an EMBL/GenBank/DDBJ whole genome shotgun (WGS) entry which is preliminary data.</text>
</comment>
<feature type="signal peptide" evidence="1">
    <location>
        <begin position="1"/>
        <end position="19"/>
    </location>
</feature>
<organism evidence="2 3">
    <name type="scientific">Conger conger</name>
    <name type="common">Conger eel</name>
    <name type="synonym">Muraena conger</name>
    <dbReference type="NCBI Taxonomy" id="82655"/>
    <lineage>
        <taxon>Eukaryota</taxon>
        <taxon>Metazoa</taxon>
        <taxon>Chordata</taxon>
        <taxon>Craniata</taxon>
        <taxon>Vertebrata</taxon>
        <taxon>Euteleostomi</taxon>
        <taxon>Actinopterygii</taxon>
        <taxon>Neopterygii</taxon>
        <taxon>Teleostei</taxon>
        <taxon>Anguilliformes</taxon>
        <taxon>Congridae</taxon>
        <taxon>Conger</taxon>
    </lineage>
</organism>
<evidence type="ECO:0000313" key="3">
    <source>
        <dbReference type="Proteomes" id="UP001152803"/>
    </source>
</evidence>
<proteinExistence type="predicted"/>
<accession>A0A9Q1D372</accession>
<gene>
    <name evidence="2" type="ORF">COCON_G00189180</name>
</gene>
<name>A0A9Q1D372_CONCO</name>
<reference evidence="2" key="1">
    <citation type="journal article" date="2023" name="Science">
        <title>Genome structures resolve the early diversification of teleost fishes.</title>
        <authorList>
            <person name="Parey E."/>
            <person name="Louis A."/>
            <person name="Montfort J."/>
            <person name="Bouchez O."/>
            <person name="Roques C."/>
            <person name="Iampietro C."/>
            <person name="Lluch J."/>
            <person name="Castinel A."/>
            <person name="Donnadieu C."/>
            <person name="Desvignes T."/>
            <person name="Floi Bucao C."/>
            <person name="Jouanno E."/>
            <person name="Wen M."/>
            <person name="Mejri S."/>
            <person name="Dirks R."/>
            <person name="Jansen H."/>
            <person name="Henkel C."/>
            <person name="Chen W.J."/>
            <person name="Zahm M."/>
            <person name="Cabau C."/>
            <person name="Klopp C."/>
            <person name="Thompson A.W."/>
            <person name="Robinson-Rechavi M."/>
            <person name="Braasch I."/>
            <person name="Lecointre G."/>
            <person name="Bobe J."/>
            <person name="Postlethwait J.H."/>
            <person name="Berthelot C."/>
            <person name="Roest Crollius H."/>
            <person name="Guiguen Y."/>
        </authorList>
    </citation>
    <scope>NUCLEOTIDE SEQUENCE</scope>
    <source>
        <strain evidence="2">Concon-B</strain>
    </source>
</reference>
<evidence type="ECO:0000256" key="1">
    <source>
        <dbReference type="SAM" id="SignalP"/>
    </source>
</evidence>
<keyword evidence="3" id="KW-1185">Reference proteome</keyword>
<dbReference type="AlphaFoldDB" id="A0A9Q1D372"/>
<dbReference type="EMBL" id="JAFJMO010000014">
    <property type="protein sequence ID" value="KAJ8256766.1"/>
    <property type="molecule type" value="Genomic_DNA"/>
</dbReference>
<evidence type="ECO:0000313" key="2">
    <source>
        <dbReference type="EMBL" id="KAJ8256766.1"/>
    </source>
</evidence>
<dbReference type="Proteomes" id="UP001152803">
    <property type="component" value="Unassembled WGS sequence"/>
</dbReference>
<feature type="chain" id="PRO_5040215071" evidence="1">
    <location>
        <begin position="20"/>
        <end position="93"/>
    </location>
</feature>
<sequence>MKEDCTTLIHILSVIFVLSHFPNEMPTSTMSGRYHKKGNSSLRCCGMYMNIVSLTHHILDSDVTPHNCAFPLHDCFLWQTLQYSYDFLLYIWL</sequence>
<keyword evidence="1" id="KW-0732">Signal</keyword>
<protein>
    <submittedName>
        <fullName evidence="2">Uncharacterized protein</fullName>
    </submittedName>
</protein>